<dbReference type="InterPro" id="IPR036600">
    <property type="entry name" value="PAH_sf"/>
</dbReference>
<dbReference type="PANTHER" id="PTHR16088">
    <property type="entry name" value="YY1 ASSOCIATED PROTEIN-RELATED"/>
    <property type="match status" value="1"/>
</dbReference>
<accession>A0A3Q3FJZ7</accession>
<evidence type="ECO:0000256" key="4">
    <source>
        <dbReference type="ARBA" id="ARBA00023242"/>
    </source>
</evidence>
<evidence type="ECO:0000256" key="6">
    <source>
        <dbReference type="SAM" id="MobiDB-lite"/>
    </source>
</evidence>
<dbReference type="PROSITE" id="PS51477">
    <property type="entry name" value="PAH"/>
    <property type="match status" value="1"/>
</dbReference>
<dbReference type="AlphaFoldDB" id="A0A3Q3FJZ7"/>
<dbReference type="GO" id="GO:0005634">
    <property type="term" value="C:nucleus"/>
    <property type="evidence" value="ECO:0007669"/>
    <property type="project" value="UniProtKB-SubCell"/>
</dbReference>
<reference evidence="7" key="1">
    <citation type="submission" date="2025-08" db="UniProtKB">
        <authorList>
            <consortium name="Ensembl"/>
        </authorList>
    </citation>
    <scope>IDENTIFICATION</scope>
</reference>
<dbReference type="GO" id="GO:0003712">
    <property type="term" value="F:transcription coregulator activity"/>
    <property type="evidence" value="ECO:0007669"/>
    <property type="project" value="TreeGrafter"/>
</dbReference>
<dbReference type="InterPro" id="IPR052435">
    <property type="entry name" value="YY1-Transcr_Regul"/>
</dbReference>
<dbReference type="Gene3D" id="1.20.1160.11">
    <property type="entry name" value="Paired amphipathic helix"/>
    <property type="match status" value="1"/>
</dbReference>
<feature type="compositionally biased region" description="Polar residues" evidence="6">
    <location>
        <begin position="40"/>
        <end position="144"/>
    </location>
</feature>
<feature type="region of interest" description="Disordered" evidence="6">
    <location>
        <begin position="26"/>
        <end position="149"/>
    </location>
</feature>
<name>A0A3Q3FJZ7_9LABR</name>
<keyword evidence="4 5" id="KW-0539">Nucleus</keyword>
<dbReference type="GO" id="GO:0006355">
    <property type="term" value="P:regulation of DNA-templated transcription"/>
    <property type="evidence" value="ECO:0007669"/>
    <property type="project" value="InterPro"/>
</dbReference>
<comment type="subcellular location">
    <subcellularLocation>
        <location evidence="1 5">Nucleus</location>
    </subcellularLocation>
</comment>
<dbReference type="STRING" id="56723.ENSLBEP00000020671"/>
<keyword evidence="2" id="KW-0805">Transcription regulation</keyword>
<evidence type="ECO:0000313" key="7">
    <source>
        <dbReference type="Ensembl" id="ENSLBEP00000020671.1"/>
    </source>
</evidence>
<dbReference type="InParanoid" id="A0A3Q3FJZ7"/>
<organism evidence="7 8">
    <name type="scientific">Labrus bergylta</name>
    <name type="common">ballan wrasse</name>
    <dbReference type="NCBI Taxonomy" id="56723"/>
    <lineage>
        <taxon>Eukaryota</taxon>
        <taxon>Metazoa</taxon>
        <taxon>Chordata</taxon>
        <taxon>Craniata</taxon>
        <taxon>Vertebrata</taxon>
        <taxon>Euteleostomi</taxon>
        <taxon>Actinopterygii</taxon>
        <taxon>Neopterygii</taxon>
        <taxon>Teleostei</taxon>
        <taxon>Neoteleostei</taxon>
        <taxon>Acanthomorphata</taxon>
        <taxon>Eupercaria</taxon>
        <taxon>Labriformes</taxon>
        <taxon>Labridae</taxon>
        <taxon>Labrus</taxon>
    </lineage>
</organism>
<dbReference type="InterPro" id="IPR003822">
    <property type="entry name" value="PAH"/>
</dbReference>
<dbReference type="SUPFAM" id="SSF47762">
    <property type="entry name" value="PAH2 domain"/>
    <property type="match status" value="1"/>
</dbReference>
<evidence type="ECO:0000256" key="5">
    <source>
        <dbReference type="PROSITE-ProRule" id="PRU00810"/>
    </source>
</evidence>
<evidence type="ECO:0000313" key="8">
    <source>
        <dbReference type="Proteomes" id="UP000261660"/>
    </source>
</evidence>
<keyword evidence="3" id="KW-0804">Transcription</keyword>
<evidence type="ECO:0000256" key="1">
    <source>
        <dbReference type="ARBA" id="ARBA00004123"/>
    </source>
</evidence>
<dbReference type="Ensembl" id="ENSLBET00000021799.1">
    <property type="protein sequence ID" value="ENSLBEP00000020671.1"/>
    <property type="gene ID" value="ENSLBEG00000015906.1"/>
</dbReference>
<evidence type="ECO:0000256" key="2">
    <source>
        <dbReference type="ARBA" id="ARBA00023015"/>
    </source>
</evidence>
<protein>
    <submittedName>
        <fullName evidence="7">Uncharacterized protein</fullName>
    </submittedName>
</protein>
<proteinExistence type="predicted"/>
<dbReference type="GeneTree" id="ENSGT00940000164105"/>
<dbReference type="PANTHER" id="PTHR16088:SF3">
    <property type="entry name" value="GON-4-LIKE PROTEIN"/>
    <property type="match status" value="1"/>
</dbReference>
<evidence type="ECO:0000256" key="3">
    <source>
        <dbReference type="ARBA" id="ARBA00023163"/>
    </source>
</evidence>
<sequence>MPCSAAALKPGYFVLGLVWTPPAQPTALPTATSQPKALPTATSQPTALPTATSQPTALPTATSQPTALPTATSQPKALPTATSQPKAPPTATSQPKAPPTATSQPKAPPTATSQPKAPPTATSQPKAPPTANSQHKALPTATSQPKRHSVDTTKLLLLYDENILDNDPHRESKDVAFAQSYLNRVREALQDLPGQAGEFVSLLSEFEQAGEGQELIMLFRKLRCILGDRTDLLRDFAAFLHPEQALQCGLVSDTGVTLGNICRICVKAFVHQVR</sequence>
<dbReference type="Proteomes" id="UP000261660">
    <property type="component" value="Unplaced"/>
</dbReference>
<reference evidence="7" key="2">
    <citation type="submission" date="2025-09" db="UniProtKB">
        <authorList>
            <consortium name="Ensembl"/>
        </authorList>
    </citation>
    <scope>IDENTIFICATION</scope>
</reference>
<keyword evidence="8" id="KW-1185">Reference proteome</keyword>